<dbReference type="PROSITE" id="PS50234">
    <property type="entry name" value="VWFA"/>
    <property type="match status" value="1"/>
</dbReference>
<accession>D0LJ27</accession>
<dbReference type="RefSeq" id="WP_012827482.1">
    <property type="nucleotide sequence ID" value="NC_013440.1"/>
</dbReference>
<organism evidence="4 5">
    <name type="scientific">Haliangium ochraceum (strain DSM 14365 / JCM 11303 / SMP-2)</name>
    <dbReference type="NCBI Taxonomy" id="502025"/>
    <lineage>
        <taxon>Bacteria</taxon>
        <taxon>Pseudomonadati</taxon>
        <taxon>Myxococcota</taxon>
        <taxon>Polyangia</taxon>
        <taxon>Haliangiales</taxon>
        <taxon>Kofleriaceae</taxon>
        <taxon>Haliangium</taxon>
    </lineage>
</organism>
<proteinExistence type="predicted"/>
<evidence type="ECO:0000256" key="1">
    <source>
        <dbReference type="SAM" id="SignalP"/>
    </source>
</evidence>
<protein>
    <submittedName>
        <fullName evidence="4">von Willebrand factor type A</fullName>
    </submittedName>
</protein>
<dbReference type="KEGG" id="hoh:Hoch_2332"/>
<name>D0LJ27_HALO1</name>
<dbReference type="SUPFAM" id="SSF53300">
    <property type="entry name" value="vWA-like"/>
    <property type="match status" value="1"/>
</dbReference>
<feature type="domain" description="VIT" evidence="3">
    <location>
        <begin position="27"/>
        <end position="155"/>
    </location>
</feature>
<dbReference type="AlphaFoldDB" id="D0LJ27"/>
<dbReference type="eggNOG" id="COG2304">
    <property type="taxonomic scope" value="Bacteria"/>
</dbReference>
<dbReference type="PROSITE" id="PS51468">
    <property type="entry name" value="VIT"/>
    <property type="match status" value="1"/>
</dbReference>
<dbReference type="EMBL" id="CP001804">
    <property type="protein sequence ID" value="ACY14874.1"/>
    <property type="molecule type" value="Genomic_DNA"/>
</dbReference>
<dbReference type="InterPro" id="IPR002035">
    <property type="entry name" value="VWF_A"/>
</dbReference>
<keyword evidence="1" id="KW-0732">Signal</keyword>
<sequence>MKRYLSLILMSVALGAAPAAALAQAELAAITDAGDDAADRIALVRENLRVHIDQQHAHTTLSQVYENRTDERLEGRYHLQVGEGARVSGFAYWNGEEKIVGEVFEKQTAAQVYEEVTGLNRDPGLLEREGEGAFSFRLFPIEASERKPVEVQWTQWLRREGQRVSYRVPVGHAQSVVQLAIDDERRITEVKSPTHTLALEGVGTEHVRVRATGRGSAGALELHYRVDGGDWALSAFVHRDAGHDAYLIANLATPPGLAATEIADKDVTLVLDRSGSMSGAPLARAKDAAKAVVARLGDGDRVNVMAFDDGVDALFLRPVPISAERRSQAVEYIDRLSDGGGTDLAGALAEALDAQHPSESEADTGSRPHVILFLTDGQSDSQATLQVARGDAGDARVFTIGVGDGVEKPLLARLASEKRGRFTFIASPSEIERKVSRLYSEIAAPVLVDLAVEVTGGDADVRLSRRYPRSVPDLYRGDELVITGRVRGDGPLTLSLRGERGGEPVAFTRVIDVPAQITRPWVGRMWAQARVDDLLEEIALFGETDELRDEVISLAVAYNFVTQYTSFLAIPESELTDSARDQLADARAQKQQILAAHKDAVALSRSNMPPGDPILKMRAPADAQQVTAYFPFGLVKDLDYDAHTEHWRVRFLVPKGVEDGSYEVKIVIVHADGTVEVARVPYVIDSAEPDFEVVVEELAGGALVRVVTAEPARLVTAAIVGAPAQRVELQDSGDGVHFEAFLPVAPGSYRLRVVVADDARNEADDELPLIISDLH</sequence>
<dbReference type="PANTHER" id="PTHR45737">
    <property type="entry name" value="VON WILLEBRAND FACTOR A DOMAIN-CONTAINING PROTEIN 5A"/>
    <property type="match status" value="1"/>
</dbReference>
<evidence type="ECO:0000259" key="3">
    <source>
        <dbReference type="PROSITE" id="PS51468"/>
    </source>
</evidence>
<gene>
    <name evidence="4" type="ordered locus">Hoch_2332</name>
</gene>
<dbReference type="Proteomes" id="UP000001880">
    <property type="component" value="Chromosome"/>
</dbReference>
<dbReference type="InterPro" id="IPR036465">
    <property type="entry name" value="vWFA_dom_sf"/>
</dbReference>
<dbReference type="Pfam" id="PF00092">
    <property type="entry name" value="VWA"/>
    <property type="match status" value="1"/>
</dbReference>
<dbReference type="InterPro" id="IPR013694">
    <property type="entry name" value="VIT"/>
</dbReference>
<reference evidence="4 5" key="1">
    <citation type="journal article" date="2010" name="Stand. Genomic Sci.">
        <title>Complete genome sequence of Haliangium ochraceum type strain (SMP-2).</title>
        <authorList>
            <consortium name="US DOE Joint Genome Institute (JGI-PGF)"/>
            <person name="Ivanova N."/>
            <person name="Daum C."/>
            <person name="Lang E."/>
            <person name="Abt B."/>
            <person name="Kopitz M."/>
            <person name="Saunders E."/>
            <person name="Lapidus A."/>
            <person name="Lucas S."/>
            <person name="Glavina Del Rio T."/>
            <person name="Nolan M."/>
            <person name="Tice H."/>
            <person name="Copeland A."/>
            <person name="Cheng J.F."/>
            <person name="Chen F."/>
            <person name="Bruce D."/>
            <person name="Goodwin L."/>
            <person name="Pitluck S."/>
            <person name="Mavromatis K."/>
            <person name="Pati A."/>
            <person name="Mikhailova N."/>
            <person name="Chen A."/>
            <person name="Palaniappan K."/>
            <person name="Land M."/>
            <person name="Hauser L."/>
            <person name="Chang Y.J."/>
            <person name="Jeffries C.D."/>
            <person name="Detter J.C."/>
            <person name="Brettin T."/>
            <person name="Rohde M."/>
            <person name="Goker M."/>
            <person name="Bristow J."/>
            <person name="Markowitz V."/>
            <person name="Eisen J.A."/>
            <person name="Hugenholtz P."/>
            <person name="Kyrpides N.C."/>
            <person name="Klenk H.P."/>
        </authorList>
    </citation>
    <scope>NUCLEOTIDE SEQUENCE [LARGE SCALE GENOMIC DNA]</scope>
    <source>
        <strain evidence="5">DSM 14365 / CIP 107738 / JCM 11303 / AJ 13395 / SMP-2</strain>
    </source>
</reference>
<feature type="signal peptide" evidence="1">
    <location>
        <begin position="1"/>
        <end position="25"/>
    </location>
</feature>
<dbReference type="Pfam" id="PF08487">
    <property type="entry name" value="VIT"/>
    <property type="match status" value="1"/>
</dbReference>
<dbReference type="HOGENOM" id="CLU_011139_2_0_7"/>
<keyword evidence="5" id="KW-1185">Reference proteome</keyword>
<feature type="domain" description="VWFA" evidence="2">
    <location>
        <begin position="266"/>
        <end position="442"/>
    </location>
</feature>
<dbReference type="Gene3D" id="3.40.50.410">
    <property type="entry name" value="von Willebrand factor, type A domain"/>
    <property type="match status" value="1"/>
</dbReference>
<evidence type="ECO:0000259" key="2">
    <source>
        <dbReference type="PROSITE" id="PS50234"/>
    </source>
</evidence>
<feature type="chain" id="PRO_5003010644" evidence="1">
    <location>
        <begin position="26"/>
        <end position="775"/>
    </location>
</feature>
<dbReference type="PANTHER" id="PTHR45737:SF6">
    <property type="entry name" value="VON WILLEBRAND FACTOR A DOMAIN-CONTAINING PROTEIN 5A"/>
    <property type="match status" value="1"/>
</dbReference>
<evidence type="ECO:0000313" key="5">
    <source>
        <dbReference type="Proteomes" id="UP000001880"/>
    </source>
</evidence>
<dbReference type="STRING" id="502025.Hoch_2332"/>
<dbReference type="SMART" id="SM00327">
    <property type="entry name" value="VWA"/>
    <property type="match status" value="1"/>
</dbReference>
<evidence type="ECO:0000313" key="4">
    <source>
        <dbReference type="EMBL" id="ACY14874.1"/>
    </source>
</evidence>